<protein>
    <submittedName>
        <fullName evidence="2">Uncharacterized protein</fullName>
    </submittedName>
</protein>
<comment type="caution">
    <text evidence="2">The sequence shown here is derived from an EMBL/GenBank/DDBJ whole genome shotgun (WGS) entry which is preliminary data.</text>
</comment>
<evidence type="ECO:0000256" key="1">
    <source>
        <dbReference type="SAM" id="MobiDB-lite"/>
    </source>
</evidence>
<evidence type="ECO:0000313" key="3">
    <source>
        <dbReference type="Proteomes" id="UP001189429"/>
    </source>
</evidence>
<keyword evidence="3" id="KW-1185">Reference proteome</keyword>
<gene>
    <name evidence="2" type="ORF">PCOR1329_LOCUS5823</name>
</gene>
<accession>A0ABN9Q0J3</accession>
<evidence type="ECO:0000313" key="2">
    <source>
        <dbReference type="EMBL" id="CAK0796443.1"/>
    </source>
</evidence>
<proteinExistence type="predicted"/>
<reference evidence="2" key="1">
    <citation type="submission" date="2023-10" db="EMBL/GenBank/DDBJ databases">
        <authorList>
            <person name="Chen Y."/>
            <person name="Shah S."/>
            <person name="Dougan E. K."/>
            <person name="Thang M."/>
            <person name="Chan C."/>
        </authorList>
    </citation>
    <scope>NUCLEOTIDE SEQUENCE [LARGE SCALE GENOMIC DNA]</scope>
</reference>
<feature type="region of interest" description="Disordered" evidence="1">
    <location>
        <begin position="1"/>
        <end position="46"/>
    </location>
</feature>
<sequence>MVERAQSGSERGRLDSPAPDINDHRPAAQGPLLQQPRASRDGRRGVSCELPLVPALQALPPQAAPDAGTRARACVGPPLFHTVRWSTAARTAVCSAVGQSTIADT</sequence>
<dbReference type="Proteomes" id="UP001189429">
    <property type="component" value="Unassembled WGS sequence"/>
</dbReference>
<dbReference type="EMBL" id="CAUYUJ010001548">
    <property type="protein sequence ID" value="CAK0796443.1"/>
    <property type="molecule type" value="Genomic_DNA"/>
</dbReference>
<organism evidence="2 3">
    <name type="scientific">Prorocentrum cordatum</name>
    <dbReference type="NCBI Taxonomy" id="2364126"/>
    <lineage>
        <taxon>Eukaryota</taxon>
        <taxon>Sar</taxon>
        <taxon>Alveolata</taxon>
        <taxon>Dinophyceae</taxon>
        <taxon>Prorocentrales</taxon>
        <taxon>Prorocentraceae</taxon>
        <taxon>Prorocentrum</taxon>
    </lineage>
</organism>
<name>A0ABN9Q0J3_9DINO</name>